<organism evidence="1 2">
    <name type="scientific">Araneus ventricosus</name>
    <name type="common">Orbweaver spider</name>
    <name type="synonym">Epeira ventricosa</name>
    <dbReference type="NCBI Taxonomy" id="182803"/>
    <lineage>
        <taxon>Eukaryota</taxon>
        <taxon>Metazoa</taxon>
        <taxon>Ecdysozoa</taxon>
        <taxon>Arthropoda</taxon>
        <taxon>Chelicerata</taxon>
        <taxon>Arachnida</taxon>
        <taxon>Araneae</taxon>
        <taxon>Araneomorphae</taxon>
        <taxon>Entelegynae</taxon>
        <taxon>Araneoidea</taxon>
        <taxon>Araneidae</taxon>
        <taxon>Araneus</taxon>
    </lineage>
</organism>
<proteinExistence type="predicted"/>
<name>A0A4Y2MAY3_ARAVE</name>
<comment type="caution">
    <text evidence="1">The sequence shown here is derived from an EMBL/GenBank/DDBJ whole genome shotgun (WGS) entry which is preliminary data.</text>
</comment>
<dbReference type="Proteomes" id="UP000499080">
    <property type="component" value="Unassembled WGS sequence"/>
</dbReference>
<accession>A0A4Y2MAY3</accession>
<sequence length="84" mass="9406">MKSAKNFNISFEEFLQVDDSLATCRTLTDAEIVDNVRGVSEDEVDEEHTDAPKVRTKETEKAAELLSTFLEATRDSQILLTLEG</sequence>
<dbReference type="AlphaFoldDB" id="A0A4Y2MAY3"/>
<reference evidence="1 2" key="1">
    <citation type="journal article" date="2019" name="Sci. Rep.">
        <title>Orb-weaving spider Araneus ventricosus genome elucidates the spidroin gene catalogue.</title>
        <authorList>
            <person name="Kono N."/>
            <person name="Nakamura H."/>
            <person name="Ohtoshi R."/>
            <person name="Moran D.A.P."/>
            <person name="Shinohara A."/>
            <person name="Yoshida Y."/>
            <person name="Fujiwara M."/>
            <person name="Mori M."/>
            <person name="Tomita M."/>
            <person name="Arakawa K."/>
        </authorList>
    </citation>
    <scope>NUCLEOTIDE SEQUENCE [LARGE SCALE GENOMIC DNA]</scope>
</reference>
<protein>
    <submittedName>
        <fullName evidence="1">Uncharacterized protein</fullName>
    </submittedName>
</protein>
<gene>
    <name evidence="1" type="ORF">AVEN_61434_1</name>
</gene>
<evidence type="ECO:0000313" key="1">
    <source>
        <dbReference type="EMBL" id="GBN23654.1"/>
    </source>
</evidence>
<dbReference type="EMBL" id="BGPR01007023">
    <property type="protein sequence ID" value="GBN23654.1"/>
    <property type="molecule type" value="Genomic_DNA"/>
</dbReference>
<evidence type="ECO:0000313" key="2">
    <source>
        <dbReference type="Proteomes" id="UP000499080"/>
    </source>
</evidence>
<keyword evidence="2" id="KW-1185">Reference proteome</keyword>